<dbReference type="GO" id="GO:0008270">
    <property type="term" value="F:zinc ion binding"/>
    <property type="evidence" value="ECO:0007669"/>
    <property type="project" value="UniProtKB-KW"/>
</dbReference>
<evidence type="ECO:0000256" key="9">
    <source>
        <dbReference type="ARBA" id="ARBA00023125"/>
    </source>
</evidence>
<keyword evidence="6 13" id="KW-0862">Zinc</keyword>
<dbReference type="InterPro" id="IPR020568">
    <property type="entry name" value="Ribosomal_Su5_D2-typ_SF"/>
</dbReference>
<dbReference type="Gene3D" id="3.40.50.300">
    <property type="entry name" value="P-loop containing nucleotide triphosphate hydrolases"/>
    <property type="match status" value="1"/>
</dbReference>
<feature type="binding site" evidence="11">
    <location>
        <begin position="103"/>
        <end position="110"/>
    </location>
    <ligand>
        <name>ATP</name>
        <dbReference type="ChEBI" id="CHEBI:30616"/>
    </ligand>
</feature>
<comment type="similarity">
    <text evidence="11 13">Belongs to the RecA family. RadA subfamily.</text>
</comment>
<keyword evidence="8 11" id="KW-0346">Stress response</keyword>
<dbReference type="InterPro" id="IPR004504">
    <property type="entry name" value="DNA_repair_RadA"/>
</dbReference>
<dbReference type="PRINTS" id="PR01874">
    <property type="entry name" value="DNAREPAIRADA"/>
</dbReference>
<dbReference type="HAMAP" id="MF_01498">
    <property type="entry name" value="RadA_bact"/>
    <property type="match status" value="1"/>
</dbReference>
<dbReference type="SUPFAM" id="SSF54211">
    <property type="entry name" value="Ribosomal protein S5 domain 2-like"/>
    <property type="match status" value="1"/>
</dbReference>
<evidence type="ECO:0000256" key="1">
    <source>
        <dbReference type="ARBA" id="ARBA00022723"/>
    </source>
</evidence>
<evidence type="ECO:0000256" key="7">
    <source>
        <dbReference type="ARBA" id="ARBA00022840"/>
    </source>
</evidence>
<dbReference type="InterPro" id="IPR003593">
    <property type="entry name" value="AAA+_ATPase"/>
</dbReference>
<dbReference type="KEGG" id="sgrg:L0C25_07790"/>
<evidence type="ECO:0000313" key="17">
    <source>
        <dbReference type="Proteomes" id="UP001164390"/>
    </source>
</evidence>
<evidence type="ECO:0000256" key="11">
    <source>
        <dbReference type="HAMAP-Rule" id="MF_01498"/>
    </source>
</evidence>
<feature type="short sequence motif" description="RadA KNRFG motif" evidence="11">
    <location>
        <begin position="260"/>
        <end position="264"/>
    </location>
</feature>
<dbReference type="AlphaFoldDB" id="A0AA46TKG9"/>
<evidence type="ECO:0000256" key="13">
    <source>
        <dbReference type="RuleBase" id="RU003555"/>
    </source>
</evidence>
<feature type="domain" description="RecA family profile 1" evidence="15">
    <location>
        <begin position="74"/>
        <end position="223"/>
    </location>
</feature>
<dbReference type="Proteomes" id="UP001164390">
    <property type="component" value="Chromosome"/>
</dbReference>
<dbReference type="PROSITE" id="PS50162">
    <property type="entry name" value="RECA_2"/>
    <property type="match status" value="1"/>
</dbReference>
<keyword evidence="5" id="KW-0378">Hydrolase</keyword>
<dbReference type="InterPro" id="IPR020588">
    <property type="entry name" value="RecA_ATP-bd"/>
</dbReference>
<evidence type="ECO:0000256" key="14">
    <source>
        <dbReference type="SAM" id="MobiDB-lite"/>
    </source>
</evidence>
<dbReference type="InterPro" id="IPR014721">
    <property type="entry name" value="Ribsml_uS5_D2-typ_fold_subgr"/>
</dbReference>
<dbReference type="SMART" id="SM00382">
    <property type="entry name" value="AAA"/>
    <property type="match status" value="1"/>
</dbReference>
<proteinExistence type="inferred from homology"/>
<keyword evidence="4 13" id="KW-0863">Zinc-finger</keyword>
<dbReference type="InterPro" id="IPR027417">
    <property type="entry name" value="P-loop_NTPase"/>
</dbReference>
<keyword evidence="10 11" id="KW-0234">DNA repair</keyword>
<keyword evidence="1 11" id="KW-0479">Metal-binding</keyword>
<evidence type="ECO:0000256" key="6">
    <source>
        <dbReference type="ARBA" id="ARBA00022833"/>
    </source>
</evidence>
<comment type="function">
    <text evidence="13">DNA-dependent ATPase involved in processing of recombination intermediates, plays a role in repairing DNA breaks. Stimulates the branch migration of RecA-mediated strand transfer reactions, allowing the 3' invading strand to extend heteroduplex DNA faster. Binds ssDNA in the presence of ADP but not other nucleotides, has ATPase activity that is stimulated by ssDNA and various branched DNA structures, but inhibited by SSB. Does not have RecA's homology-searching function.</text>
</comment>
<evidence type="ECO:0000256" key="5">
    <source>
        <dbReference type="ARBA" id="ARBA00022801"/>
    </source>
</evidence>
<accession>A0AA46TKG9</accession>
<dbReference type="GO" id="GO:0005829">
    <property type="term" value="C:cytosol"/>
    <property type="evidence" value="ECO:0007669"/>
    <property type="project" value="TreeGrafter"/>
</dbReference>
<dbReference type="EMBL" id="CP094970">
    <property type="protein sequence ID" value="UYM06967.1"/>
    <property type="molecule type" value="Genomic_DNA"/>
</dbReference>
<dbReference type="SUPFAM" id="SSF52540">
    <property type="entry name" value="P-loop containing nucleoside triphosphate hydrolases"/>
    <property type="match status" value="1"/>
</dbReference>
<dbReference type="Gene3D" id="3.30.230.10">
    <property type="match status" value="1"/>
</dbReference>
<dbReference type="PANTHER" id="PTHR32472">
    <property type="entry name" value="DNA REPAIR PROTEIN RADA"/>
    <property type="match status" value="1"/>
</dbReference>
<dbReference type="CDD" id="cd01121">
    <property type="entry name" value="RadA_SMS_N"/>
    <property type="match status" value="1"/>
</dbReference>
<evidence type="ECO:0000256" key="10">
    <source>
        <dbReference type="ARBA" id="ARBA00023204"/>
    </source>
</evidence>
<dbReference type="InterPro" id="IPR041166">
    <property type="entry name" value="Rubredoxin_2"/>
</dbReference>
<dbReference type="RefSeq" id="WP_271635904.1">
    <property type="nucleotide sequence ID" value="NZ_CP094970.1"/>
</dbReference>
<comment type="domain">
    <text evidence="11">The middle region has homology to RecA with ATPase motifs including the RadA KNRFG motif, while the C-terminus is homologous to Lon protease.</text>
</comment>
<keyword evidence="2 11" id="KW-0547">Nucleotide-binding</keyword>
<evidence type="ECO:0000259" key="15">
    <source>
        <dbReference type="PROSITE" id="PS50162"/>
    </source>
</evidence>
<reference evidence="16" key="1">
    <citation type="submission" date="2022-01" db="EMBL/GenBank/DDBJ databases">
        <title>Nocardioidaceae gen. sp. A5X3R13.</title>
        <authorList>
            <person name="Lopez Marin M.A."/>
            <person name="Uhlik O."/>
        </authorList>
    </citation>
    <scope>NUCLEOTIDE SEQUENCE</scope>
    <source>
        <strain evidence="16">A5X3R13</strain>
    </source>
</reference>
<organism evidence="16 17">
    <name type="scientific">Solicola gregarius</name>
    <dbReference type="NCBI Taxonomy" id="2908642"/>
    <lineage>
        <taxon>Bacteria</taxon>
        <taxon>Bacillati</taxon>
        <taxon>Actinomycetota</taxon>
        <taxon>Actinomycetes</taxon>
        <taxon>Propionibacteriales</taxon>
        <taxon>Nocardioidaceae</taxon>
        <taxon>Solicola</taxon>
    </lineage>
</organism>
<sequence length="506" mass="52235">MTRTTKAGAAKSKPARSGYRCTECGWITPKWVGRCGECQAWGTVDEIGVEPTGRTQPAAVSKPAQRISEIDVEASASAPSGVAELDRVLGGGVVPGAALLLAGEPGVGKSTLLLEVAARWSSAGRRTLYVSAEESAAQVRLRADRTSAVHDTLYLAAETDLSAVLTHIDEVDPSLLIVDSVQTVGSTAVEGVPGGVTQVREVAATLVQIAKRRNIATLIVGHVTKDGGIAGPRVLEHLVDVVLSFDGDRNSRLRFVRAVKNRFGPIDEVGCFDLSDDGIVEVPDPTGLFVSRHATPVPGTCVTVPLEGRRPLLAEVQSLVVQTAAGAPRRTTSGVDSARMAMIQAVLTKRCGVPLQGVDVYAATVGGARLIDPAADLAVAIAIASAAREEAVASDLVAIGEVGLAGEVRRVGGIHSRLREAARIGFRHAIVPADVGPAPVSDAVDGITVVPVGDVAAALELLGLGRRPGTPRTDATNGRAVAAAPSSDGPRDTASPAHPGWPLNWS</sequence>
<evidence type="ECO:0000256" key="2">
    <source>
        <dbReference type="ARBA" id="ARBA00022741"/>
    </source>
</evidence>
<evidence type="ECO:0000256" key="4">
    <source>
        <dbReference type="ARBA" id="ARBA00022771"/>
    </source>
</evidence>
<dbReference type="Pfam" id="PF13481">
    <property type="entry name" value="AAA_25"/>
    <property type="match status" value="1"/>
</dbReference>
<dbReference type="PANTHER" id="PTHR32472:SF10">
    <property type="entry name" value="DNA REPAIR PROTEIN RADA-LIKE PROTEIN"/>
    <property type="match status" value="1"/>
</dbReference>
<keyword evidence="7 11" id="KW-0067">ATP-binding</keyword>
<dbReference type="GO" id="GO:0000725">
    <property type="term" value="P:recombinational repair"/>
    <property type="evidence" value="ECO:0007669"/>
    <property type="project" value="UniProtKB-UniRule"/>
</dbReference>
<evidence type="ECO:0000256" key="3">
    <source>
        <dbReference type="ARBA" id="ARBA00022763"/>
    </source>
</evidence>
<dbReference type="NCBIfam" id="TIGR00416">
    <property type="entry name" value="sms"/>
    <property type="match status" value="1"/>
</dbReference>
<gene>
    <name evidence="11 16" type="primary">radA</name>
    <name evidence="16" type="ORF">L0C25_07790</name>
</gene>
<name>A0AA46TKG9_9ACTN</name>
<dbReference type="Pfam" id="PF13541">
    <property type="entry name" value="ChlI"/>
    <property type="match status" value="1"/>
</dbReference>
<protein>
    <recommendedName>
        <fullName evidence="11 12">DNA repair protein RadA</fullName>
    </recommendedName>
</protein>
<keyword evidence="3 11" id="KW-0227">DNA damage</keyword>
<keyword evidence="9 11" id="KW-0238">DNA-binding</keyword>
<feature type="region of interest" description="Disordered" evidence="14">
    <location>
        <begin position="466"/>
        <end position="506"/>
    </location>
</feature>
<evidence type="ECO:0000256" key="8">
    <source>
        <dbReference type="ARBA" id="ARBA00023016"/>
    </source>
</evidence>
<keyword evidence="17" id="KW-1185">Reference proteome</keyword>
<evidence type="ECO:0000313" key="16">
    <source>
        <dbReference type="EMBL" id="UYM06967.1"/>
    </source>
</evidence>
<dbReference type="FunFam" id="3.40.50.300:FF:000050">
    <property type="entry name" value="DNA repair protein RadA"/>
    <property type="match status" value="1"/>
</dbReference>
<dbReference type="GO" id="GO:0140664">
    <property type="term" value="F:ATP-dependent DNA damage sensor activity"/>
    <property type="evidence" value="ECO:0007669"/>
    <property type="project" value="InterPro"/>
</dbReference>
<dbReference type="Pfam" id="PF18073">
    <property type="entry name" value="Zn_ribbon_LapB"/>
    <property type="match status" value="1"/>
</dbReference>
<evidence type="ECO:0000256" key="12">
    <source>
        <dbReference type="NCBIfam" id="TIGR00416"/>
    </source>
</evidence>
<dbReference type="GO" id="GO:0005524">
    <property type="term" value="F:ATP binding"/>
    <property type="evidence" value="ECO:0007669"/>
    <property type="project" value="UniProtKB-UniRule"/>
</dbReference>
<dbReference type="GO" id="GO:0016787">
    <property type="term" value="F:hydrolase activity"/>
    <property type="evidence" value="ECO:0007669"/>
    <property type="project" value="UniProtKB-KW"/>
</dbReference>
<dbReference type="GO" id="GO:0003684">
    <property type="term" value="F:damaged DNA binding"/>
    <property type="evidence" value="ECO:0007669"/>
    <property type="project" value="InterPro"/>
</dbReference>
<feature type="region of interest" description="Lon-protease-like" evidence="11">
    <location>
        <begin position="359"/>
        <end position="506"/>
    </location>
</feature>
<comment type="function">
    <text evidence="11">Plays a role in repairing double-strand DNA breaks, probably involving stabilizing or processing branched DNA or blocked replication forks.</text>
</comment>